<comment type="caution">
    <text evidence="1">The sequence shown here is derived from an EMBL/GenBank/DDBJ whole genome shotgun (WGS) entry which is preliminary data.</text>
</comment>
<name>A0AAW4UD91_9FIRM</name>
<accession>A0AAW4UD91</accession>
<dbReference type="Pfam" id="PF13289">
    <property type="entry name" value="SIR2_2"/>
    <property type="match status" value="1"/>
</dbReference>
<reference evidence="1" key="1">
    <citation type="submission" date="2021-10" db="EMBL/GenBank/DDBJ databases">
        <title>Collection of gut derived symbiotic bacterial strains cultured from healthy donors.</title>
        <authorList>
            <person name="Lin H."/>
            <person name="Littmann E."/>
            <person name="Kohout C."/>
            <person name="Pamer E.G."/>
        </authorList>
    </citation>
    <scope>NUCLEOTIDE SEQUENCE</scope>
    <source>
        <strain evidence="1">DFI.9.42</strain>
    </source>
</reference>
<dbReference type="EMBL" id="JAJCJK010000044">
    <property type="protein sequence ID" value="MCB6939737.1"/>
    <property type="molecule type" value="Genomic_DNA"/>
</dbReference>
<dbReference type="SUPFAM" id="SSF52467">
    <property type="entry name" value="DHS-like NAD/FAD-binding domain"/>
    <property type="match status" value="1"/>
</dbReference>
<proteinExistence type="predicted"/>
<dbReference type="RefSeq" id="WP_306778692.1">
    <property type="nucleotide sequence ID" value="NZ_JAJCJK010000044.1"/>
</dbReference>
<dbReference type="Proteomes" id="UP001197684">
    <property type="component" value="Unassembled WGS sequence"/>
</dbReference>
<evidence type="ECO:0000313" key="1">
    <source>
        <dbReference type="EMBL" id="MCB6939737.1"/>
    </source>
</evidence>
<organism evidence="1 2">
    <name type="scientific">Agathobacter rectalis</name>
    <dbReference type="NCBI Taxonomy" id="39491"/>
    <lineage>
        <taxon>Bacteria</taxon>
        <taxon>Bacillati</taxon>
        <taxon>Bacillota</taxon>
        <taxon>Clostridia</taxon>
        <taxon>Lachnospirales</taxon>
        <taxon>Lachnospiraceae</taxon>
        <taxon>Agathobacter</taxon>
    </lineage>
</organism>
<dbReference type="InterPro" id="IPR029035">
    <property type="entry name" value="DHS-like_NAD/FAD-binding_dom"/>
</dbReference>
<protein>
    <submittedName>
        <fullName evidence="1">SIR2 family protein</fullName>
    </submittedName>
</protein>
<dbReference type="AlphaFoldDB" id="A0AAW4UD91"/>
<sequence>MYTEEQYILEIGQALADDHAAVMVGAGFSKNAEKISTAGREFLNWNQLSDLFYEKLYGDSEYPGKNYCSSLRLAEEVEIMVGRPGLEKILKQAVPDEDFVPSRLYKKLMELPWCDVFTTNYDTLLERTADQITNRRYNVVVCQEDLVNSSNAPRIVKLHGSFPSHRPFIITEEDYRIYPVKFAPMVNTVQQSLLENVFCMIGFSCEDPNFIRWIGWIHDHLSKSSSQKIYMIAVTHVAEAQKRLYFEKNIIVVDLQELWPSKSIVERLNAFFARLKACVDKKTTKLSWFDFGEECKDSTFESNIEQMHRLCLSYPGWIFLPWDLKSKTSYMIDHFDPLGKIDKLSYPTQVDYMYEYVKFLNIAGRPILSQTAECFWSLLEAGQLEPEVTKEIRIKIQTIYLHLLRTYRELGNWEQVEACKKSIHKEQLNYEDRQFLCAEECRLHLFRFEAKDLEEHLEKWNISEGDVYWPIIKAYLYSTIGENEKAIDLLMKDLITVRKQLMKDGQNVYLASIEESCVSLVNFIHQADSMKYGNSANLEKCIHQANAVSWWDENSKYDWHLKAEQHITPPQTIKYQYNLSKTYSMHYGRDNTDIYTSMEYWRFFEQTGHTFRIGNVTCAGGFEGSIKRLYRYYPYWCLVQMLISQETKYIDYLFGRADLALLTQQQADEDAHDYLYIFESVIEQLKGDNLWVPKSVYEQAAKVLPEILFRFTYKCSVRVLDELLDLLLKLCLSNRQTELPSFGSLLKGVVHAYTPEQQWERIHKLLRFPVASDQFSKYHDPLNDISVTTKKHQMEPDLYYNILPQLKQQLESENEFIRSGAKNRFITLWQLIEMDENDKQYLIQQLEKENDLRSVYIRYRLKENDPVCLKAIIENTCELIKQDSSKAHFSGRCGGEYAELLWAIDDIDFTNLNTIEWMNTLETLIQAMIHWKHSAFGAEERLRQCCIFALRLLISMWEKEYYQMSEPEEQAYQKLKQAVKEVYGSAVALEIAASELHAQDDCDSKKLEHDFWTCNAESIHLANKLLNRISHSKKMPDENSVMLHFIKKSCEIFSIRLLHADFETELALMRFLLKAAKMNLLASENIDFINLKLNQLLEETVITKEDDEKTAIHKTLSREAACALALEFYQKNACADVVLKWKDVSENVDEFLEIRQIAT</sequence>
<gene>
    <name evidence="1" type="ORF">LIZ56_15230</name>
</gene>
<evidence type="ECO:0000313" key="2">
    <source>
        <dbReference type="Proteomes" id="UP001197684"/>
    </source>
</evidence>